<organism evidence="13 14">
    <name type="scientific">Bacillus spongiae</name>
    <dbReference type="NCBI Taxonomy" id="2683610"/>
    <lineage>
        <taxon>Bacteria</taxon>
        <taxon>Bacillati</taxon>
        <taxon>Bacillota</taxon>
        <taxon>Bacilli</taxon>
        <taxon>Bacillales</taxon>
        <taxon>Bacillaceae</taxon>
        <taxon>Bacillus</taxon>
    </lineage>
</organism>
<gene>
    <name evidence="13" type="primary">dat</name>
    <name evidence="13" type="ORF">WAK64_17330</name>
</gene>
<name>A0ABU8HID0_9BACI</name>
<dbReference type="EMBL" id="JBBAXC010000016">
    <property type="protein sequence ID" value="MEI5908813.1"/>
    <property type="molecule type" value="Genomic_DNA"/>
</dbReference>
<sequence length="284" mass="31829">MEKVLYNGEIVNRSDCSVQLEDRGYQFGDGIYEVIRVYQGKFFTLEEHLDRLFLSAKKLSMDSSLDYTTLLSLLKKLVDVNGVVNGTVYLQWTRGVAKRHHQFPVPSAKGTIIAYTNSLERPISNIQNGVSAKLVEDIRWLRCDIKSLNLLGNVLAKEEAIKADCFEAILHRGEIVTEGSSSNVYMVKEGKLYTHPVSNLILEGITRKVVKRICGEENVSLIERQFTVEDLKSADEVFITSTTAEVMPIINIDNEPVGGGKPGKLTVLLQNRFQDQINQLGALH</sequence>
<evidence type="ECO:0000256" key="5">
    <source>
        <dbReference type="ARBA" id="ARBA00021779"/>
    </source>
</evidence>
<keyword evidence="14" id="KW-1185">Reference proteome</keyword>
<evidence type="ECO:0000313" key="13">
    <source>
        <dbReference type="EMBL" id="MEI5908813.1"/>
    </source>
</evidence>
<comment type="cofactor">
    <cofactor evidence="1 11">
        <name>pyridoxal 5'-phosphate</name>
        <dbReference type="ChEBI" id="CHEBI:597326"/>
    </cofactor>
</comment>
<evidence type="ECO:0000256" key="11">
    <source>
        <dbReference type="RuleBase" id="RU004516"/>
    </source>
</evidence>
<dbReference type="InterPro" id="IPR005784">
    <property type="entry name" value="D_amino_transT"/>
</dbReference>
<dbReference type="PROSITE" id="PS00770">
    <property type="entry name" value="AA_TRANSFER_CLASS_4"/>
    <property type="match status" value="1"/>
</dbReference>
<evidence type="ECO:0000256" key="7">
    <source>
        <dbReference type="ARBA" id="ARBA00022679"/>
    </source>
</evidence>
<dbReference type="Gene3D" id="3.30.470.10">
    <property type="match status" value="1"/>
</dbReference>
<dbReference type="InterPro" id="IPR043131">
    <property type="entry name" value="BCAT-like_N"/>
</dbReference>
<comment type="function">
    <text evidence="12">Acts on the D-isomers of alanine, leucine, aspartate, glutamate, aminobutyrate, norvaline and asparagine. The enzyme transfers an amino group from a substrate D-amino acid to the pyridoxal phosphate cofactor to form pyridoxamine and an alpha-keto acid in the first half-reaction.</text>
</comment>
<evidence type="ECO:0000256" key="12">
    <source>
        <dbReference type="RuleBase" id="RU004520"/>
    </source>
</evidence>
<dbReference type="PANTHER" id="PTHR42743">
    <property type="entry name" value="AMINO-ACID AMINOTRANSFERASE"/>
    <property type="match status" value="1"/>
</dbReference>
<reference evidence="13 14" key="1">
    <citation type="journal article" date="2018" name="J. Microbiol.">
        <title>Bacillus spongiae sp. nov., isolated from sponge of Jeju Island.</title>
        <authorList>
            <person name="Lee G.E."/>
            <person name="Im W.T."/>
            <person name="Park J.S."/>
        </authorList>
    </citation>
    <scope>NUCLEOTIDE SEQUENCE [LARGE SCALE GENOMIC DNA]</scope>
    <source>
        <strain evidence="13 14">135PIL107-10</strain>
    </source>
</reference>
<evidence type="ECO:0000256" key="4">
    <source>
        <dbReference type="ARBA" id="ARBA00012874"/>
    </source>
</evidence>
<evidence type="ECO:0000313" key="14">
    <source>
        <dbReference type="Proteomes" id="UP001312865"/>
    </source>
</evidence>
<proteinExistence type="inferred from homology"/>
<evidence type="ECO:0000256" key="2">
    <source>
        <dbReference type="ARBA" id="ARBA00009320"/>
    </source>
</evidence>
<evidence type="ECO:0000256" key="8">
    <source>
        <dbReference type="ARBA" id="ARBA00022898"/>
    </source>
</evidence>
<dbReference type="RefSeq" id="WP_336588259.1">
    <property type="nucleotide sequence ID" value="NZ_JBBAXC010000016.1"/>
</dbReference>
<evidence type="ECO:0000256" key="3">
    <source>
        <dbReference type="ARBA" id="ARBA00011738"/>
    </source>
</evidence>
<dbReference type="InterPro" id="IPR018300">
    <property type="entry name" value="Aminotrans_IV_CS"/>
</dbReference>
<keyword evidence="6 13" id="KW-0032">Aminotransferase</keyword>
<dbReference type="InterPro" id="IPR036038">
    <property type="entry name" value="Aminotransferase-like"/>
</dbReference>
<comment type="subunit">
    <text evidence="3">Homodimer.</text>
</comment>
<dbReference type="InterPro" id="IPR050571">
    <property type="entry name" value="Class-IV_PLP-Dep_Aminotrnsfr"/>
</dbReference>
<comment type="similarity">
    <text evidence="2 10">Belongs to the class-IV pyridoxal-phosphate-dependent aminotransferase family.</text>
</comment>
<keyword evidence="8 11" id="KW-0663">Pyridoxal phosphate</keyword>
<dbReference type="SUPFAM" id="SSF56752">
    <property type="entry name" value="D-aminoacid aminotransferase-like PLP-dependent enzymes"/>
    <property type="match status" value="1"/>
</dbReference>
<dbReference type="GO" id="GO:0047810">
    <property type="term" value="F:D-alanine-2-oxoglutarate aminotransferase activity"/>
    <property type="evidence" value="ECO:0007669"/>
    <property type="project" value="UniProtKB-EC"/>
</dbReference>
<protein>
    <recommendedName>
        <fullName evidence="5 12">D-alanine aminotransferase</fullName>
        <ecNumber evidence="4 12">2.6.1.21</ecNumber>
    </recommendedName>
</protein>
<comment type="catalytic activity">
    <reaction evidence="9 12">
        <text>D-alanine + 2-oxoglutarate = D-glutamate + pyruvate</text>
        <dbReference type="Rhea" id="RHEA:15869"/>
        <dbReference type="ChEBI" id="CHEBI:15361"/>
        <dbReference type="ChEBI" id="CHEBI:16810"/>
        <dbReference type="ChEBI" id="CHEBI:29986"/>
        <dbReference type="ChEBI" id="CHEBI:57416"/>
        <dbReference type="EC" id="2.6.1.21"/>
    </reaction>
</comment>
<evidence type="ECO:0000256" key="10">
    <source>
        <dbReference type="RuleBase" id="RU004106"/>
    </source>
</evidence>
<dbReference type="Gene3D" id="3.20.10.10">
    <property type="entry name" value="D-amino Acid Aminotransferase, subunit A, domain 2"/>
    <property type="match status" value="1"/>
</dbReference>
<dbReference type="EC" id="2.6.1.21" evidence="4 12"/>
<dbReference type="NCBIfam" id="TIGR01121">
    <property type="entry name" value="D_amino_aminoT"/>
    <property type="match status" value="1"/>
</dbReference>
<dbReference type="CDD" id="cd01558">
    <property type="entry name" value="D-AAT_like"/>
    <property type="match status" value="1"/>
</dbReference>
<accession>A0ABU8HID0</accession>
<dbReference type="InterPro" id="IPR043132">
    <property type="entry name" value="BCAT-like_C"/>
</dbReference>
<dbReference type="PANTHER" id="PTHR42743:SF10">
    <property type="entry name" value="D-ALANINE AMINOTRANSFERASE"/>
    <property type="match status" value="1"/>
</dbReference>
<dbReference type="Pfam" id="PF01063">
    <property type="entry name" value="Aminotran_4"/>
    <property type="match status" value="1"/>
</dbReference>
<evidence type="ECO:0000256" key="9">
    <source>
        <dbReference type="ARBA" id="ARBA00047911"/>
    </source>
</evidence>
<dbReference type="InterPro" id="IPR001544">
    <property type="entry name" value="Aminotrans_IV"/>
</dbReference>
<keyword evidence="7 13" id="KW-0808">Transferase</keyword>
<evidence type="ECO:0000256" key="1">
    <source>
        <dbReference type="ARBA" id="ARBA00001933"/>
    </source>
</evidence>
<comment type="caution">
    <text evidence="13">The sequence shown here is derived from an EMBL/GenBank/DDBJ whole genome shotgun (WGS) entry which is preliminary data.</text>
</comment>
<evidence type="ECO:0000256" key="6">
    <source>
        <dbReference type="ARBA" id="ARBA00022576"/>
    </source>
</evidence>
<dbReference type="Proteomes" id="UP001312865">
    <property type="component" value="Unassembled WGS sequence"/>
</dbReference>